<dbReference type="Proteomes" id="UP000433101">
    <property type="component" value="Unassembled WGS sequence"/>
</dbReference>
<name>A0A7X3S8V5_9HYPH</name>
<evidence type="ECO:0000313" key="2">
    <source>
        <dbReference type="EMBL" id="MXN66212.1"/>
    </source>
</evidence>
<protein>
    <submittedName>
        <fullName evidence="2">DUF1127 domain-containing protein</fullName>
    </submittedName>
</protein>
<comment type="caution">
    <text evidence="2">The sequence shown here is derived from an EMBL/GenBank/DDBJ whole genome shotgun (WGS) entry which is preliminary data.</text>
</comment>
<reference evidence="2 3" key="1">
    <citation type="submission" date="2019-12" db="EMBL/GenBank/DDBJ databases">
        <authorList>
            <person name="Li M."/>
        </authorList>
    </citation>
    <scope>NUCLEOTIDE SEQUENCE [LARGE SCALE GENOMIC DNA]</scope>
    <source>
        <strain evidence="2 3">GBMRC 2046</strain>
    </source>
</reference>
<evidence type="ECO:0000259" key="1">
    <source>
        <dbReference type="Pfam" id="PF06568"/>
    </source>
</evidence>
<keyword evidence="3" id="KW-1185">Reference proteome</keyword>
<gene>
    <name evidence="2" type="ORF">GR183_14955</name>
</gene>
<dbReference type="RefSeq" id="WP_160776459.1">
    <property type="nucleotide sequence ID" value="NZ_WUMV01000007.1"/>
</dbReference>
<dbReference type="AlphaFoldDB" id="A0A7X3S8V5"/>
<feature type="domain" description="YjiS-like" evidence="1">
    <location>
        <begin position="30"/>
        <end position="66"/>
    </location>
</feature>
<accession>A0A7X3S8V5</accession>
<proteinExistence type="predicted"/>
<organism evidence="2 3">
    <name type="scientific">Stappia sediminis</name>
    <dbReference type="NCBI Taxonomy" id="2692190"/>
    <lineage>
        <taxon>Bacteria</taxon>
        <taxon>Pseudomonadati</taxon>
        <taxon>Pseudomonadota</taxon>
        <taxon>Alphaproteobacteria</taxon>
        <taxon>Hyphomicrobiales</taxon>
        <taxon>Stappiaceae</taxon>
        <taxon>Stappia</taxon>
    </lineage>
</organism>
<dbReference type="Pfam" id="PF06568">
    <property type="entry name" value="YjiS-like"/>
    <property type="match status" value="1"/>
</dbReference>
<dbReference type="InterPro" id="IPR009506">
    <property type="entry name" value="YjiS-like"/>
</dbReference>
<dbReference type="EMBL" id="WUMV01000007">
    <property type="protein sequence ID" value="MXN66212.1"/>
    <property type="molecule type" value="Genomic_DNA"/>
</dbReference>
<sequence>MTLIQYPVRRTVKSSVLMLAADGAAALGRFAAHMWNAHRNRRQISRLLEMDDHMLADIGVSRTDIQSALMGDVFEDPSSRLAAMRGGRRFNALSRRKGVKTS</sequence>
<evidence type="ECO:0000313" key="3">
    <source>
        <dbReference type="Proteomes" id="UP000433101"/>
    </source>
</evidence>